<gene>
    <name evidence="1" type="ORF">DFH08DRAFT_809233</name>
</gene>
<comment type="caution">
    <text evidence="1">The sequence shown here is derived from an EMBL/GenBank/DDBJ whole genome shotgun (WGS) entry which is preliminary data.</text>
</comment>
<protein>
    <submittedName>
        <fullName evidence="1">Uncharacterized protein</fullName>
    </submittedName>
</protein>
<organism evidence="1 2">
    <name type="scientific">Mycena albidolilacea</name>
    <dbReference type="NCBI Taxonomy" id="1033008"/>
    <lineage>
        <taxon>Eukaryota</taxon>
        <taxon>Fungi</taxon>
        <taxon>Dikarya</taxon>
        <taxon>Basidiomycota</taxon>
        <taxon>Agaricomycotina</taxon>
        <taxon>Agaricomycetes</taxon>
        <taxon>Agaricomycetidae</taxon>
        <taxon>Agaricales</taxon>
        <taxon>Marasmiineae</taxon>
        <taxon>Mycenaceae</taxon>
        <taxon>Mycena</taxon>
    </lineage>
</organism>
<dbReference type="Proteomes" id="UP001218218">
    <property type="component" value="Unassembled WGS sequence"/>
</dbReference>
<proteinExistence type="predicted"/>
<dbReference type="AlphaFoldDB" id="A0AAD7A237"/>
<accession>A0AAD7A237</accession>
<evidence type="ECO:0000313" key="2">
    <source>
        <dbReference type="Proteomes" id="UP001218218"/>
    </source>
</evidence>
<name>A0AAD7A237_9AGAR</name>
<dbReference type="EMBL" id="JARIHO010000019">
    <property type="protein sequence ID" value="KAJ7347492.1"/>
    <property type="molecule type" value="Genomic_DNA"/>
</dbReference>
<sequence length="300" mass="32820">MDCVASHCFTTTNVSWPLSCFCISDGGLANFLLNNIELKVFLLIPQIFTDMEELFCHVCELVHHVMSPESLVHGRVLTDEADHCQNPAERGSCVVYCPRNSIQGRVDVPCGQISHDSGVRGAATQSQATFFLNGMLATFCERMKTGEAVFPNYPEYDPSHWMSNNFAYCSHPTNFLSIPVDDSLVDSFEYNEAIVQWCEQGMEAPVTGACVFCGDHSAAAHTCEKALRLMVHTLLDEVDVAAKAAGLVATVNIVHRLLKCGPTRHSVRVLASQISRDGRPGGINVNLCQGGRDGEEQVLP</sequence>
<keyword evidence="2" id="KW-1185">Reference proteome</keyword>
<evidence type="ECO:0000313" key="1">
    <source>
        <dbReference type="EMBL" id="KAJ7347492.1"/>
    </source>
</evidence>
<reference evidence="1" key="1">
    <citation type="submission" date="2023-03" db="EMBL/GenBank/DDBJ databases">
        <title>Massive genome expansion in bonnet fungi (Mycena s.s.) driven by repeated elements and novel gene families across ecological guilds.</title>
        <authorList>
            <consortium name="Lawrence Berkeley National Laboratory"/>
            <person name="Harder C.B."/>
            <person name="Miyauchi S."/>
            <person name="Viragh M."/>
            <person name="Kuo A."/>
            <person name="Thoen E."/>
            <person name="Andreopoulos B."/>
            <person name="Lu D."/>
            <person name="Skrede I."/>
            <person name="Drula E."/>
            <person name="Henrissat B."/>
            <person name="Morin E."/>
            <person name="Kohler A."/>
            <person name="Barry K."/>
            <person name="LaButti K."/>
            <person name="Morin E."/>
            <person name="Salamov A."/>
            <person name="Lipzen A."/>
            <person name="Mereny Z."/>
            <person name="Hegedus B."/>
            <person name="Baldrian P."/>
            <person name="Stursova M."/>
            <person name="Weitz H."/>
            <person name="Taylor A."/>
            <person name="Grigoriev I.V."/>
            <person name="Nagy L.G."/>
            <person name="Martin F."/>
            <person name="Kauserud H."/>
        </authorList>
    </citation>
    <scope>NUCLEOTIDE SEQUENCE</scope>
    <source>
        <strain evidence="1">CBHHK002</strain>
    </source>
</reference>